<dbReference type="HOGENOM" id="CLU_323031_0_0_1"/>
<name>B5YM71_THAPS</name>
<dbReference type="InParanoid" id="B5YM71"/>
<reference evidence="2 3" key="2">
    <citation type="journal article" date="2008" name="Nature">
        <title>The Phaeodactylum genome reveals the evolutionary history of diatom genomes.</title>
        <authorList>
            <person name="Bowler C."/>
            <person name="Allen A.E."/>
            <person name="Badger J.H."/>
            <person name="Grimwood J."/>
            <person name="Jabbari K."/>
            <person name="Kuo A."/>
            <person name="Maheswari U."/>
            <person name="Martens C."/>
            <person name="Maumus F."/>
            <person name="Otillar R.P."/>
            <person name="Rayko E."/>
            <person name="Salamov A."/>
            <person name="Vandepoele K."/>
            <person name="Beszteri B."/>
            <person name="Gruber A."/>
            <person name="Heijde M."/>
            <person name="Katinka M."/>
            <person name="Mock T."/>
            <person name="Valentin K."/>
            <person name="Verret F."/>
            <person name="Berges J.A."/>
            <person name="Brownlee C."/>
            <person name="Cadoret J.P."/>
            <person name="Chiovitti A."/>
            <person name="Choi C.J."/>
            <person name="Coesel S."/>
            <person name="De Martino A."/>
            <person name="Detter J.C."/>
            <person name="Durkin C."/>
            <person name="Falciatore A."/>
            <person name="Fournet J."/>
            <person name="Haruta M."/>
            <person name="Huysman M.J."/>
            <person name="Jenkins B.D."/>
            <person name="Jiroutova K."/>
            <person name="Jorgensen R.E."/>
            <person name="Joubert Y."/>
            <person name="Kaplan A."/>
            <person name="Kroger N."/>
            <person name="Kroth P.G."/>
            <person name="La Roche J."/>
            <person name="Lindquist E."/>
            <person name="Lommer M."/>
            <person name="Martin-Jezequel V."/>
            <person name="Lopez P.J."/>
            <person name="Lucas S."/>
            <person name="Mangogna M."/>
            <person name="McGinnis K."/>
            <person name="Medlin L.K."/>
            <person name="Montsant A."/>
            <person name="Oudot-Le Secq M.P."/>
            <person name="Napoli C."/>
            <person name="Obornik M."/>
            <person name="Parker M.S."/>
            <person name="Petit J.L."/>
            <person name="Porcel B.M."/>
            <person name="Poulsen N."/>
            <person name="Robison M."/>
            <person name="Rychlewski L."/>
            <person name="Rynearson T.A."/>
            <person name="Schmutz J."/>
            <person name="Shapiro H."/>
            <person name="Siaut M."/>
            <person name="Stanley M."/>
            <person name="Sussman M.R."/>
            <person name="Taylor A.R."/>
            <person name="Vardi A."/>
            <person name="von Dassow P."/>
            <person name="Vyverman W."/>
            <person name="Willis A."/>
            <person name="Wyrwicz L.S."/>
            <person name="Rokhsar D.S."/>
            <person name="Weissenbach J."/>
            <person name="Armbrust E.V."/>
            <person name="Green B.R."/>
            <person name="Van de Peer Y."/>
            <person name="Grigoriev I.V."/>
        </authorList>
    </citation>
    <scope>NUCLEOTIDE SEQUENCE [LARGE SCALE GENOMIC DNA]</scope>
    <source>
        <strain evidence="2 3">CCMP1335</strain>
    </source>
</reference>
<dbReference type="SUPFAM" id="SSF82185">
    <property type="entry name" value="Histone H3 K4-specific methyltransferase SET7/9 N-terminal domain"/>
    <property type="match status" value="1"/>
</dbReference>
<dbReference type="EMBL" id="CP001159">
    <property type="protein sequence ID" value="ACI64359.1"/>
    <property type="molecule type" value="Genomic_DNA"/>
</dbReference>
<proteinExistence type="predicted"/>
<feature type="compositionally biased region" description="Basic and acidic residues" evidence="1">
    <location>
        <begin position="1"/>
        <end position="13"/>
    </location>
</feature>
<organism evidence="2 3">
    <name type="scientific">Thalassiosira pseudonana</name>
    <name type="common">Marine diatom</name>
    <name type="synonym">Cyclotella nana</name>
    <dbReference type="NCBI Taxonomy" id="35128"/>
    <lineage>
        <taxon>Eukaryota</taxon>
        <taxon>Sar</taxon>
        <taxon>Stramenopiles</taxon>
        <taxon>Ochrophyta</taxon>
        <taxon>Bacillariophyta</taxon>
        <taxon>Coscinodiscophyceae</taxon>
        <taxon>Thalassiosirophycidae</taxon>
        <taxon>Thalassiosirales</taxon>
        <taxon>Thalassiosiraceae</taxon>
        <taxon>Thalassiosira</taxon>
    </lineage>
</organism>
<feature type="compositionally biased region" description="Polar residues" evidence="1">
    <location>
        <begin position="118"/>
        <end position="133"/>
    </location>
</feature>
<feature type="compositionally biased region" description="Low complexity" evidence="1">
    <location>
        <begin position="222"/>
        <end position="243"/>
    </location>
</feature>
<protein>
    <submittedName>
        <fullName evidence="2">Uncharacterized protein</fullName>
    </submittedName>
</protein>
<feature type="compositionally biased region" description="Low complexity" evidence="1">
    <location>
        <begin position="636"/>
        <end position="648"/>
    </location>
</feature>
<dbReference type="GeneID" id="7450900"/>
<feature type="compositionally biased region" description="Polar residues" evidence="1">
    <location>
        <begin position="504"/>
        <end position="543"/>
    </location>
</feature>
<feature type="compositionally biased region" description="Basic and acidic residues" evidence="1">
    <location>
        <begin position="84"/>
        <end position="113"/>
    </location>
</feature>
<reference evidence="2 3" key="1">
    <citation type="journal article" date="2004" name="Science">
        <title>The genome of the diatom Thalassiosira pseudonana: ecology, evolution, and metabolism.</title>
        <authorList>
            <person name="Armbrust E.V."/>
            <person name="Berges J.A."/>
            <person name="Bowler C."/>
            <person name="Green B.R."/>
            <person name="Martinez D."/>
            <person name="Putnam N.H."/>
            <person name="Zhou S."/>
            <person name="Allen A.E."/>
            <person name="Apt K.E."/>
            <person name="Bechner M."/>
            <person name="Brzezinski M.A."/>
            <person name="Chaal B.K."/>
            <person name="Chiovitti A."/>
            <person name="Davis A.K."/>
            <person name="Demarest M.S."/>
            <person name="Detter J.C."/>
            <person name="Glavina T."/>
            <person name="Goodstein D."/>
            <person name="Hadi M.Z."/>
            <person name="Hellsten U."/>
            <person name="Hildebrand M."/>
            <person name="Jenkins B.D."/>
            <person name="Jurka J."/>
            <person name="Kapitonov V.V."/>
            <person name="Kroger N."/>
            <person name="Lau W.W."/>
            <person name="Lane T.W."/>
            <person name="Larimer F.W."/>
            <person name="Lippmeier J.C."/>
            <person name="Lucas S."/>
            <person name="Medina M."/>
            <person name="Montsant A."/>
            <person name="Obornik M."/>
            <person name="Parker M.S."/>
            <person name="Palenik B."/>
            <person name="Pazour G.J."/>
            <person name="Richardson P.M."/>
            <person name="Rynearson T.A."/>
            <person name="Saito M.A."/>
            <person name="Schwartz D.C."/>
            <person name="Thamatrakoln K."/>
            <person name="Valentin K."/>
            <person name="Vardi A."/>
            <person name="Wilkerson F.P."/>
            <person name="Rokhsar D.S."/>
        </authorList>
    </citation>
    <scope>NUCLEOTIDE SEQUENCE [LARGE SCALE GENOMIC DNA]</scope>
    <source>
        <strain evidence="2 3">CCMP1335</strain>
    </source>
</reference>
<accession>B5YM71</accession>
<feature type="compositionally biased region" description="Low complexity" evidence="1">
    <location>
        <begin position="422"/>
        <end position="441"/>
    </location>
</feature>
<dbReference type="OMA" id="NEVERGP"/>
<feature type="compositionally biased region" description="Basic and acidic residues" evidence="1">
    <location>
        <begin position="134"/>
        <end position="146"/>
    </location>
</feature>
<feature type="compositionally biased region" description="Polar residues" evidence="1">
    <location>
        <begin position="611"/>
        <end position="628"/>
    </location>
</feature>
<gene>
    <name evidence="2" type="ORF">THAPS_25428</name>
</gene>
<feature type="compositionally biased region" description="Low complexity" evidence="1">
    <location>
        <begin position="268"/>
        <end position="293"/>
    </location>
</feature>
<dbReference type="KEGG" id="tps:THAPS_25428"/>
<sequence length="896" mass="98074">MHRRRASDMDLNRRSSSRGRSTSSAIGHGRSVKWNEVERGPDDTGRITSQRRRARSVGRSMTLDDRRELRDAERVDRCGSIVRGGERDHRRQRDSQRRDRDGERFKRNEDIGRHQRLSSHTPLHSSMQDVRTSYTRDFRNRNDQHHSSLLTLQETRSRSRSAMRGRDDDLNSSLQNVFGYEGRSASRSRSSSRTRSASRPRSTSNSRMSHREDSLVSRHRSTSSNTRSSSEAAAQCALSSALSNFNLRNDEDDDDPSLRVPLERRYSSSDGRNNSVGRRSSNESSNNYNDSRNQGSNERVTSVLDQISSMKRRSSTGCCTTPKNKTPSRTAKKKNLERALSQESIKPTPPSNHGRKRKESNFDEAPSTVSSFPPSQLKSLASFTTATISTTASSSESSGSRSSHAEVKTPLSTKSPTLPIRSMTTSVKSTPKSTPKSFSAPGCVVDAYRQFKSKSAESVGRPKFQPPIKSNDTNATNSFTSQQFPPPPPPSYRRRHSSDACTAPKTSSSDDVISPTSTLKPLDWNSSSPALLGNISPSTNAPATTGGIGLRSNNSGVRMIPPPPPRREKFFPLPFETSTDESEALLRTSRPPCRSILALNAENSISPMNNAATTTTSAEQPAPRTNQRGPRFGRGRSLTRSTTTTPTPAERDVSPISVNTCGQETLTKRIGERSKKVDGMPHTDQFGDTGLYTGEVNDDKRPHGKGKMKYENGVFYEGKWVNGAQDSTGVLQRERMLSGFTSWRGRSKSRERGGLGGCTVYGMEWIDFSGMAGRYTGTVNEDNLPEGKGIMKYDFGLIAEGEWVKGVLNNGSSQGQIAGGATVMGGTVMGGGMSVAPGAGMSVVGGSIAPVSVMGMGGISVAPPNPMHHPQMMMQPHPSQMNQYCLPYAYDPSRMG</sequence>
<feature type="compositionally biased region" description="Basic and acidic residues" evidence="1">
    <location>
        <begin position="33"/>
        <end position="45"/>
    </location>
</feature>
<evidence type="ECO:0000256" key="1">
    <source>
        <dbReference type="SAM" id="MobiDB-lite"/>
    </source>
</evidence>
<dbReference type="AlphaFoldDB" id="B5YM71"/>
<feature type="compositionally biased region" description="Basic and acidic residues" evidence="1">
    <location>
        <begin position="666"/>
        <end position="681"/>
    </location>
</feature>
<keyword evidence="3" id="KW-1185">Reference proteome</keyword>
<feature type="compositionally biased region" description="Polar residues" evidence="1">
    <location>
        <begin position="468"/>
        <end position="483"/>
    </location>
</feature>
<feature type="region of interest" description="Disordered" evidence="1">
    <location>
        <begin position="1"/>
        <end position="66"/>
    </location>
</feature>
<evidence type="ECO:0000313" key="2">
    <source>
        <dbReference type="EMBL" id="ACI64359.1"/>
    </source>
</evidence>
<dbReference type="Gene3D" id="2.20.110.10">
    <property type="entry name" value="Histone H3 K4-specific methyltransferase SET7/9 N-terminal domain"/>
    <property type="match status" value="1"/>
</dbReference>
<feature type="compositionally biased region" description="Low complexity" evidence="1">
    <location>
        <begin position="390"/>
        <end position="402"/>
    </location>
</feature>
<feature type="region of interest" description="Disordered" evidence="1">
    <location>
        <begin position="454"/>
        <end position="568"/>
    </location>
</feature>
<dbReference type="PaxDb" id="35128-Thaps25428"/>
<feature type="region of interest" description="Disordered" evidence="1">
    <location>
        <begin position="390"/>
        <end position="441"/>
    </location>
</feature>
<dbReference type="RefSeq" id="XP_002295642.1">
    <property type="nucleotide sequence ID" value="XM_002295606.1"/>
</dbReference>
<dbReference type="Proteomes" id="UP000001449">
    <property type="component" value="Chromosome 18"/>
</dbReference>
<feature type="compositionally biased region" description="Polar residues" evidence="1">
    <location>
        <begin position="294"/>
        <end position="329"/>
    </location>
</feature>
<feature type="compositionally biased region" description="Polar residues" evidence="1">
    <location>
        <begin position="656"/>
        <end position="665"/>
    </location>
</feature>
<feature type="region of interest" description="Disordered" evidence="1">
    <location>
        <begin position="83"/>
        <end position="375"/>
    </location>
</feature>
<feature type="region of interest" description="Disordered" evidence="1">
    <location>
        <begin position="611"/>
        <end position="705"/>
    </location>
</feature>
<evidence type="ECO:0000313" key="3">
    <source>
        <dbReference type="Proteomes" id="UP000001449"/>
    </source>
</evidence>